<feature type="signal peptide" evidence="1">
    <location>
        <begin position="1"/>
        <end position="16"/>
    </location>
</feature>
<gene>
    <name evidence="2" type="ORF">ACJMK2_027758</name>
</gene>
<evidence type="ECO:0008006" key="4">
    <source>
        <dbReference type="Google" id="ProtNLM"/>
    </source>
</evidence>
<dbReference type="InterPro" id="IPR005515">
    <property type="entry name" value="VOMI"/>
</dbReference>
<evidence type="ECO:0000313" key="2">
    <source>
        <dbReference type="EMBL" id="KAL3881305.1"/>
    </source>
</evidence>
<proteinExistence type="predicted"/>
<dbReference type="PANTHER" id="PTHR18841">
    <property type="entry name" value="VITELLINE MEMBRANE OUTER LAYER PROTEIN I-RELATED"/>
    <property type="match status" value="1"/>
</dbReference>
<dbReference type="AlphaFoldDB" id="A0ABD3X8S7"/>
<organism evidence="2 3">
    <name type="scientific">Sinanodonta woodiana</name>
    <name type="common">Chinese pond mussel</name>
    <name type="synonym">Anodonta woodiana</name>
    <dbReference type="NCBI Taxonomy" id="1069815"/>
    <lineage>
        <taxon>Eukaryota</taxon>
        <taxon>Metazoa</taxon>
        <taxon>Spiralia</taxon>
        <taxon>Lophotrochozoa</taxon>
        <taxon>Mollusca</taxon>
        <taxon>Bivalvia</taxon>
        <taxon>Autobranchia</taxon>
        <taxon>Heteroconchia</taxon>
        <taxon>Palaeoheterodonta</taxon>
        <taxon>Unionida</taxon>
        <taxon>Unionoidea</taxon>
        <taxon>Unionidae</taxon>
        <taxon>Unioninae</taxon>
        <taxon>Sinanodonta</taxon>
    </lineage>
</organism>
<evidence type="ECO:0000313" key="3">
    <source>
        <dbReference type="Proteomes" id="UP001634394"/>
    </source>
</evidence>
<sequence length="217" mass="24165">MVDAIIFLSLVVFGDAFLLIPNAPRSAVKILAVSNGGPWGSWYQPQYCPNGSYAVGYNMKIQQNQHEHDDTSLNAISLRCQPLNVYRDVGDITSEEGGWGSWENWRMCPNYDHQTFLTSFVLQVEVNQFSGDDTAANYIKFTCRDFNSSFNQEELRSYPGHGSWGSYGDWSQSCPLNSAICGIQTKIEPFQGEGGLFGGDDTALNDVQFICCNDTVH</sequence>
<dbReference type="Pfam" id="PF03762">
    <property type="entry name" value="VOMI"/>
    <property type="match status" value="1"/>
</dbReference>
<dbReference type="Gene3D" id="2.100.10.20">
    <property type="entry name" value="Vitelline membrane outer layer protein I (VOMI)"/>
    <property type="match status" value="1"/>
</dbReference>
<protein>
    <recommendedName>
        <fullName evidence="4">Vitelline membrane outer layer protein 1 homolog</fullName>
    </recommendedName>
</protein>
<accession>A0ABD3X8S7</accession>
<dbReference type="EMBL" id="JBJQND010000003">
    <property type="protein sequence ID" value="KAL3881305.1"/>
    <property type="molecule type" value="Genomic_DNA"/>
</dbReference>
<dbReference type="InterPro" id="IPR036706">
    <property type="entry name" value="VOMI_sf"/>
</dbReference>
<dbReference type="Proteomes" id="UP001634394">
    <property type="component" value="Unassembled WGS sequence"/>
</dbReference>
<keyword evidence="3" id="KW-1185">Reference proteome</keyword>
<reference evidence="2 3" key="1">
    <citation type="submission" date="2024-11" db="EMBL/GenBank/DDBJ databases">
        <title>Chromosome-level genome assembly of the freshwater bivalve Anodonta woodiana.</title>
        <authorList>
            <person name="Chen X."/>
        </authorList>
    </citation>
    <scope>NUCLEOTIDE SEQUENCE [LARGE SCALE GENOMIC DNA]</scope>
    <source>
        <strain evidence="2">MN2024</strain>
        <tissue evidence="2">Gills</tissue>
    </source>
</reference>
<dbReference type="PANTHER" id="PTHR18841:SF0">
    <property type="entry name" value="VITELLINE MEMBRANE OUTER LAYER 1 HOMOLOG A-RELATED"/>
    <property type="match status" value="1"/>
</dbReference>
<evidence type="ECO:0000256" key="1">
    <source>
        <dbReference type="SAM" id="SignalP"/>
    </source>
</evidence>
<dbReference type="SUPFAM" id="SSF51092">
    <property type="entry name" value="Vitelline membrane outer protein-I (VMO-I)"/>
    <property type="match status" value="1"/>
</dbReference>
<keyword evidence="1" id="KW-0732">Signal</keyword>
<comment type="caution">
    <text evidence="2">The sequence shown here is derived from an EMBL/GenBank/DDBJ whole genome shotgun (WGS) entry which is preliminary data.</text>
</comment>
<name>A0ABD3X8S7_SINWO</name>
<feature type="chain" id="PRO_5044783912" description="Vitelline membrane outer layer protein 1 homolog" evidence="1">
    <location>
        <begin position="17"/>
        <end position="217"/>
    </location>
</feature>